<feature type="binding site" evidence="7 8">
    <location>
        <begin position="123"/>
        <end position="129"/>
    </location>
    <ligand>
        <name>S-adenosyl-L-methionine</name>
        <dbReference type="ChEBI" id="CHEBI:59789"/>
    </ligand>
</feature>
<dbReference type="Pfam" id="PF17125">
    <property type="entry name" value="Methyltr_RsmF_N"/>
    <property type="match status" value="1"/>
</dbReference>
<feature type="domain" description="SAM-dependent MTase RsmB/NOP-type" evidence="9">
    <location>
        <begin position="28"/>
        <end position="309"/>
    </location>
</feature>
<dbReference type="Pfam" id="PF01189">
    <property type="entry name" value="Methyltr_RsmB-F"/>
    <property type="match status" value="1"/>
</dbReference>
<evidence type="ECO:0000313" key="10">
    <source>
        <dbReference type="EMBL" id="OEF24151.1"/>
    </source>
</evidence>
<sequence length="479" mass="53221">MHPNIKLPEAFLQLVESTMPSHLSMTDFIAACQRPLRRSIRINTLKISVADFEIIAMQKKWSLSPVPWCNEGFWIEREDDSVPLGNTAEHLSGLFYIQEASSMLPVTALVKDNNEMNVVLDMAAAPGSKTTQIAALMKNSGALVANEYAASRVKVLSANVQRCGVYNTALTNFDARVFGAWLPEQFDTILLDAPCSGEGTIRKDPDAMSNWDLDSICDIASTQKDLIESAFHALKPGGTLVYSTCTLNLQENQEVCLHLKETFSEAVEFIALGDLFENAEQALTEHGFLHIYPQIFDSEGFFVAKLKKVSSVPPPEVLKRLGKFPFEKANNKLIEQISNELNQTLALNLPSSSELWIRDKEVWLFPSAMTNMIGELRFSRIGIKLAETLKASKKSGPMFRWQHEAVMALADGNNSLLIDLSIEDAREWFMGRDIRPDITPGSGEVIVGFSGAVIGLGKWVGNRIKNGLPRELVRDKNLF</sequence>
<evidence type="ECO:0000256" key="5">
    <source>
        <dbReference type="ARBA" id="ARBA00022691"/>
    </source>
</evidence>
<dbReference type="HAMAP" id="MF_01579">
    <property type="entry name" value="16SrRNA_methyltr_F"/>
    <property type="match status" value="1"/>
</dbReference>
<feature type="binding site" evidence="7 8">
    <location>
        <position position="147"/>
    </location>
    <ligand>
        <name>S-adenosyl-L-methionine</name>
        <dbReference type="ChEBI" id="CHEBI:59789"/>
    </ligand>
</feature>
<dbReference type="GO" id="GO:0003723">
    <property type="term" value="F:RNA binding"/>
    <property type="evidence" value="ECO:0007669"/>
    <property type="project" value="UniProtKB-UniRule"/>
</dbReference>
<dbReference type="PRINTS" id="PR02008">
    <property type="entry name" value="RCMTFAMILY"/>
</dbReference>
<gene>
    <name evidence="7" type="primary">rsmF</name>
    <name evidence="10" type="ORF">A1QC_10655</name>
</gene>
<dbReference type="eggNOG" id="COG3270">
    <property type="taxonomic scope" value="Bacteria"/>
</dbReference>
<comment type="caution">
    <text evidence="10">The sequence shown here is derived from an EMBL/GenBank/DDBJ whole genome shotgun (WGS) entry which is preliminary data.</text>
</comment>
<dbReference type="GO" id="GO:0005737">
    <property type="term" value="C:cytoplasm"/>
    <property type="evidence" value="ECO:0007669"/>
    <property type="project" value="UniProtKB-SubCell"/>
</dbReference>
<dbReference type="eggNOG" id="COG0144">
    <property type="taxonomic scope" value="Bacteria"/>
</dbReference>
<evidence type="ECO:0000256" key="6">
    <source>
        <dbReference type="ARBA" id="ARBA00022884"/>
    </source>
</evidence>
<keyword evidence="3 7" id="KW-0489">Methyltransferase</keyword>
<comment type="subcellular location">
    <subcellularLocation>
        <location evidence="7">Cytoplasm</location>
    </subcellularLocation>
</comment>
<dbReference type="AlphaFoldDB" id="A0A1E5E0Y8"/>
<dbReference type="GO" id="GO:0009383">
    <property type="term" value="F:rRNA (cytosine-C5-)-methyltransferase activity"/>
    <property type="evidence" value="ECO:0007669"/>
    <property type="project" value="TreeGrafter"/>
</dbReference>
<evidence type="ECO:0000313" key="11">
    <source>
        <dbReference type="Proteomes" id="UP000094070"/>
    </source>
</evidence>
<keyword evidence="4 7" id="KW-0808">Transferase</keyword>
<feature type="binding site" evidence="7 8">
    <location>
        <position position="174"/>
    </location>
    <ligand>
        <name>S-adenosyl-L-methionine</name>
        <dbReference type="ChEBI" id="CHEBI:59789"/>
    </ligand>
</feature>
<dbReference type="GO" id="GO:0070475">
    <property type="term" value="P:rRNA base methylation"/>
    <property type="evidence" value="ECO:0007669"/>
    <property type="project" value="TreeGrafter"/>
</dbReference>
<dbReference type="PANTHER" id="PTHR22807:SF30">
    <property type="entry name" value="28S RRNA (CYTOSINE(4447)-C(5))-METHYLTRANSFERASE-RELATED"/>
    <property type="match status" value="1"/>
</dbReference>
<dbReference type="PROSITE" id="PS51686">
    <property type="entry name" value="SAM_MT_RSMB_NOP"/>
    <property type="match status" value="1"/>
</dbReference>
<dbReference type="STRING" id="1188252.A1QC_10655"/>
<dbReference type="NCBIfam" id="TIGR00446">
    <property type="entry name" value="nop2p"/>
    <property type="match status" value="1"/>
</dbReference>
<dbReference type="OrthoDB" id="9810297at2"/>
<keyword evidence="1 7" id="KW-0963">Cytoplasm</keyword>
<dbReference type="InterPro" id="IPR029063">
    <property type="entry name" value="SAM-dependent_MTases_sf"/>
</dbReference>
<dbReference type="Proteomes" id="UP000094070">
    <property type="component" value="Unassembled WGS sequence"/>
</dbReference>
<dbReference type="InterPro" id="IPR049560">
    <property type="entry name" value="MeTrfase_RsmB-F_NOP2_cat"/>
</dbReference>
<proteinExistence type="inferred from homology"/>
<comment type="catalytic activity">
    <reaction evidence="7">
        <text>cytidine(1407) in 16S rRNA + S-adenosyl-L-methionine = 5-methylcytidine(1407) in 16S rRNA + S-adenosyl-L-homocysteine + H(+)</text>
        <dbReference type="Rhea" id="RHEA:42756"/>
        <dbReference type="Rhea" id="RHEA-COMP:10223"/>
        <dbReference type="Rhea" id="RHEA-COMP:10224"/>
        <dbReference type="ChEBI" id="CHEBI:15378"/>
        <dbReference type="ChEBI" id="CHEBI:57856"/>
        <dbReference type="ChEBI" id="CHEBI:59789"/>
        <dbReference type="ChEBI" id="CHEBI:74483"/>
        <dbReference type="ChEBI" id="CHEBI:82748"/>
        <dbReference type="EC" id="2.1.1.178"/>
    </reaction>
</comment>
<evidence type="ECO:0000256" key="2">
    <source>
        <dbReference type="ARBA" id="ARBA00022552"/>
    </source>
</evidence>
<dbReference type="Pfam" id="PF13636">
    <property type="entry name" value="Methyltranf_PUA"/>
    <property type="match status" value="1"/>
</dbReference>
<accession>A0A1E5E0Y8</accession>
<dbReference type="Pfam" id="PF21150">
    <property type="entry name" value="YebU_pre-PUA_dom"/>
    <property type="match status" value="1"/>
</dbReference>
<keyword evidence="2 7" id="KW-0698">rRNA processing</keyword>
<evidence type="ECO:0000256" key="1">
    <source>
        <dbReference type="ARBA" id="ARBA00022490"/>
    </source>
</evidence>
<dbReference type="SUPFAM" id="SSF53335">
    <property type="entry name" value="S-adenosyl-L-methionine-dependent methyltransferases"/>
    <property type="match status" value="1"/>
</dbReference>
<dbReference type="InterPro" id="IPR027391">
    <property type="entry name" value="Nol1_Nop2_Fmu_2"/>
</dbReference>
<evidence type="ECO:0000256" key="3">
    <source>
        <dbReference type="ARBA" id="ARBA00022603"/>
    </source>
</evidence>
<reference evidence="10 11" key="1">
    <citation type="journal article" date="2012" name="Science">
        <title>Ecological populations of bacteria act as socially cohesive units of antibiotic production and resistance.</title>
        <authorList>
            <person name="Cordero O.X."/>
            <person name="Wildschutte H."/>
            <person name="Kirkup B."/>
            <person name="Proehl S."/>
            <person name="Ngo L."/>
            <person name="Hussain F."/>
            <person name="Le Roux F."/>
            <person name="Mincer T."/>
            <person name="Polz M.F."/>
        </authorList>
    </citation>
    <scope>NUCLEOTIDE SEQUENCE [LARGE SCALE GENOMIC DNA]</scope>
    <source>
        <strain evidence="10 11">1S-45</strain>
    </source>
</reference>
<feature type="active site" description="Nucleophile" evidence="7 8">
    <location>
        <position position="245"/>
    </location>
</feature>
<dbReference type="Gene3D" id="3.10.450.720">
    <property type="match status" value="1"/>
</dbReference>
<organism evidence="10 11">
    <name type="scientific">Vibrio rumoiensis 1S-45</name>
    <dbReference type="NCBI Taxonomy" id="1188252"/>
    <lineage>
        <taxon>Bacteria</taxon>
        <taxon>Pseudomonadati</taxon>
        <taxon>Pseudomonadota</taxon>
        <taxon>Gammaproteobacteria</taxon>
        <taxon>Vibrionales</taxon>
        <taxon>Vibrionaceae</taxon>
        <taxon>Vibrio</taxon>
    </lineage>
</organism>
<dbReference type="Gene3D" id="3.40.50.150">
    <property type="entry name" value="Vaccinia Virus protein VP39"/>
    <property type="match status" value="1"/>
</dbReference>
<feature type="binding site" evidence="7 8">
    <location>
        <position position="192"/>
    </location>
    <ligand>
        <name>S-adenosyl-L-methionine</name>
        <dbReference type="ChEBI" id="CHEBI:59789"/>
    </ligand>
</feature>
<dbReference type="NCBIfam" id="NF008898">
    <property type="entry name" value="PRK11933.1"/>
    <property type="match status" value="1"/>
</dbReference>
<dbReference type="EMBL" id="AJYK02000081">
    <property type="protein sequence ID" value="OEF24151.1"/>
    <property type="molecule type" value="Genomic_DNA"/>
</dbReference>
<evidence type="ECO:0000256" key="8">
    <source>
        <dbReference type="PROSITE-ProRule" id="PRU01023"/>
    </source>
</evidence>
<dbReference type="PANTHER" id="PTHR22807">
    <property type="entry name" value="NOP2 YEAST -RELATED NOL1/NOP2/FMU SUN DOMAIN-CONTAINING"/>
    <property type="match status" value="1"/>
</dbReference>
<protein>
    <recommendedName>
        <fullName evidence="7">Ribosomal RNA small subunit methyltransferase F</fullName>
        <ecNumber evidence="7">2.1.1.178</ecNumber>
    </recommendedName>
    <alternativeName>
        <fullName evidence="7">16S rRNA m5C1407 methyltransferase</fullName>
    </alternativeName>
    <alternativeName>
        <fullName evidence="7">rRNA (cytosine-C(5)-)-methyltransferase RsmF</fullName>
    </alternativeName>
</protein>
<comment type="function">
    <text evidence="7">Specifically methylates the cytosine at position 1407 (m5C1407) of 16S rRNA.</text>
</comment>
<evidence type="ECO:0000259" key="9">
    <source>
        <dbReference type="PROSITE" id="PS51686"/>
    </source>
</evidence>
<dbReference type="InterPro" id="IPR048457">
    <property type="entry name" value="YebU_pre-PUA_dom"/>
</dbReference>
<dbReference type="CDD" id="cd02440">
    <property type="entry name" value="AdoMet_MTases"/>
    <property type="match status" value="1"/>
</dbReference>
<dbReference type="InterPro" id="IPR023545">
    <property type="entry name" value="rRNA_ssu_MeTfrase_F"/>
</dbReference>
<dbReference type="EC" id="2.1.1.178" evidence="7"/>
<dbReference type="InterPro" id="IPR001678">
    <property type="entry name" value="MeTrfase_RsmB-F_NOP2_dom"/>
</dbReference>
<keyword evidence="6 7" id="KW-0694">RNA-binding</keyword>
<name>A0A1E5E0Y8_9VIBR</name>
<keyword evidence="11" id="KW-1185">Reference proteome</keyword>
<dbReference type="InterPro" id="IPR023267">
    <property type="entry name" value="RCMT"/>
</dbReference>
<keyword evidence="5 7" id="KW-0949">S-adenosyl-L-methionine</keyword>
<comment type="similarity">
    <text evidence="7 8">Belongs to the class I-like SAM-binding methyltransferase superfamily. RsmB/NOP family.</text>
</comment>
<dbReference type="InterPro" id="IPR011023">
    <property type="entry name" value="Nop2p"/>
</dbReference>
<dbReference type="InterPro" id="IPR031341">
    <property type="entry name" value="Methyltr_RsmF_N"/>
</dbReference>
<dbReference type="RefSeq" id="WP_026025800.1">
    <property type="nucleotide sequence ID" value="NZ_AJYK02000081.1"/>
</dbReference>
<evidence type="ECO:0000256" key="4">
    <source>
        <dbReference type="ARBA" id="ARBA00022679"/>
    </source>
</evidence>
<evidence type="ECO:0000256" key="7">
    <source>
        <dbReference type="HAMAP-Rule" id="MF_01579"/>
    </source>
</evidence>